<dbReference type="EMBL" id="BMAW01101115">
    <property type="protein sequence ID" value="GFS98153.1"/>
    <property type="molecule type" value="Genomic_DNA"/>
</dbReference>
<proteinExistence type="predicted"/>
<organism evidence="1 3">
    <name type="scientific">Nephila pilipes</name>
    <name type="common">Giant wood spider</name>
    <name type="synonym">Nephila maculata</name>
    <dbReference type="NCBI Taxonomy" id="299642"/>
    <lineage>
        <taxon>Eukaryota</taxon>
        <taxon>Metazoa</taxon>
        <taxon>Ecdysozoa</taxon>
        <taxon>Arthropoda</taxon>
        <taxon>Chelicerata</taxon>
        <taxon>Arachnida</taxon>
        <taxon>Araneae</taxon>
        <taxon>Araneomorphae</taxon>
        <taxon>Entelegynae</taxon>
        <taxon>Araneoidea</taxon>
        <taxon>Nephilidae</taxon>
        <taxon>Nephila</taxon>
    </lineage>
</organism>
<gene>
    <name evidence="2" type="ORF">NPIL_558891</name>
    <name evidence="1" type="ORF">NPIL_67591</name>
</gene>
<evidence type="ECO:0000313" key="3">
    <source>
        <dbReference type="Proteomes" id="UP000887013"/>
    </source>
</evidence>
<reference evidence="1" key="1">
    <citation type="submission" date="2020-08" db="EMBL/GenBank/DDBJ databases">
        <title>Multicomponent nature underlies the extraordinary mechanical properties of spider dragline silk.</title>
        <authorList>
            <person name="Kono N."/>
            <person name="Nakamura H."/>
            <person name="Mori M."/>
            <person name="Yoshida Y."/>
            <person name="Ohtoshi R."/>
            <person name="Malay A.D."/>
            <person name="Moran D.A.P."/>
            <person name="Tomita M."/>
            <person name="Numata K."/>
            <person name="Arakawa K."/>
        </authorList>
    </citation>
    <scope>NUCLEOTIDE SEQUENCE</scope>
</reference>
<protein>
    <submittedName>
        <fullName evidence="1">Uncharacterized protein</fullName>
    </submittedName>
</protein>
<dbReference type="EMBL" id="BMAW01029273">
    <property type="protein sequence ID" value="GFU11246.1"/>
    <property type="molecule type" value="Genomic_DNA"/>
</dbReference>
<sequence>NLKSILYVEFSSRK</sequence>
<comment type="caution">
    <text evidence="1">The sequence shown here is derived from an EMBL/GenBank/DDBJ whole genome shotgun (WGS) entry which is preliminary data.</text>
</comment>
<evidence type="ECO:0000313" key="2">
    <source>
        <dbReference type="EMBL" id="GFU11246.1"/>
    </source>
</evidence>
<evidence type="ECO:0000313" key="1">
    <source>
        <dbReference type="EMBL" id="GFS98153.1"/>
    </source>
</evidence>
<feature type="non-terminal residue" evidence="1">
    <location>
        <position position="1"/>
    </location>
</feature>
<keyword evidence="3" id="KW-1185">Reference proteome</keyword>
<name>A0A8X6N7I1_NEPPI</name>
<dbReference type="Proteomes" id="UP000887013">
    <property type="component" value="Unassembled WGS sequence"/>
</dbReference>
<accession>A0A8X6N7I1</accession>